<keyword evidence="1" id="KW-0472">Membrane</keyword>
<dbReference type="EMBL" id="JAFEKC020000011">
    <property type="protein sequence ID" value="KAK0512160.1"/>
    <property type="molecule type" value="Genomic_DNA"/>
</dbReference>
<feature type="transmembrane region" description="Helical" evidence="1">
    <location>
        <begin position="319"/>
        <end position="341"/>
    </location>
</feature>
<evidence type="ECO:0000256" key="1">
    <source>
        <dbReference type="SAM" id="Phobius"/>
    </source>
</evidence>
<evidence type="ECO:0000313" key="3">
    <source>
        <dbReference type="Proteomes" id="UP001166286"/>
    </source>
</evidence>
<gene>
    <name evidence="2" type="ORF">JMJ35_005288</name>
</gene>
<name>A0AA39V893_9LECA</name>
<dbReference type="Proteomes" id="UP001166286">
    <property type="component" value="Unassembled WGS sequence"/>
</dbReference>
<protein>
    <submittedName>
        <fullName evidence="2">Uncharacterized protein</fullName>
    </submittedName>
</protein>
<accession>A0AA39V893</accession>
<keyword evidence="1" id="KW-1133">Transmembrane helix</keyword>
<dbReference type="Gene3D" id="1.20.58.340">
    <property type="entry name" value="Magnesium transport protein CorA, transmembrane region"/>
    <property type="match status" value="1"/>
</dbReference>
<evidence type="ECO:0000313" key="2">
    <source>
        <dbReference type="EMBL" id="KAK0512160.1"/>
    </source>
</evidence>
<proteinExistence type="predicted"/>
<keyword evidence="1" id="KW-0812">Transmembrane</keyword>
<feature type="transmembrane region" description="Helical" evidence="1">
    <location>
        <begin position="356"/>
        <end position="377"/>
    </location>
</feature>
<comment type="caution">
    <text evidence="2">The sequence shown here is derived from an EMBL/GenBank/DDBJ whole genome shotgun (WGS) entry which is preliminary data.</text>
</comment>
<dbReference type="AlphaFoldDB" id="A0AA39V893"/>
<keyword evidence="3" id="KW-1185">Reference proteome</keyword>
<reference evidence="2" key="1">
    <citation type="submission" date="2023-03" db="EMBL/GenBank/DDBJ databases">
        <title>Complete genome of Cladonia borealis.</title>
        <authorList>
            <person name="Park H."/>
        </authorList>
    </citation>
    <scope>NUCLEOTIDE SEQUENCE</scope>
    <source>
        <strain evidence="2">ANT050790</strain>
    </source>
</reference>
<sequence>MFNFLKDKALADGLEFEDAEIPEDKETNALEIVVVRSSDKDSRLVKEEILAVNEIRQWLSRRDEACQNDPDRVAGLRMIDKKRREDVALALTFEIRTMTTHIVVFWEEKERSQDTIFKKISEGIQDRVDLADHPALCLIVIAFGNHQDFMSESKAFERNLESLDNEMVEKVYDQDRSASIERTRSFYDDIEALKWELNNMNFSLAAAIETVRTYLQRCEHILEFIQAVDEVISKPQSKIDFEPFRQKGIELRWHVQSLINSLNLQLNLHEEDEKRIAVMSNILSNAGSRREKMFSLQNATDSKTIAIASKRDSSVMKSISLLTMVFLPGTFISTLFAMPLLNWNASRISDIASPHAWLYLAVALPLTLIITMCWFIWLRWNRWLRHKEAREEALELGFTDEETREEKAIEGPKDMKLIEAKPSSILRIKGKRASLDTERRKLRNITASS</sequence>
<organism evidence="2 3">
    <name type="scientific">Cladonia borealis</name>
    <dbReference type="NCBI Taxonomy" id="184061"/>
    <lineage>
        <taxon>Eukaryota</taxon>
        <taxon>Fungi</taxon>
        <taxon>Dikarya</taxon>
        <taxon>Ascomycota</taxon>
        <taxon>Pezizomycotina</taxon>
        <taxon>Lecanoromycetes</taxon>
        <taxon>OSLEUM clade</taxon>
        <taxon>Lecanoromycetidae</taxon>
        <taxon>Lecanorales</taxon>
        <taxon>Lecanorineae</taxon>
        <taxon>Cladoniaceae</taxon>
        <taxon>Cladonia</taxon>
    </lineage>
</organism>